<name>A0A9P0FCH8_BRAAE</name>
<keyword evidence="3" id="KW-1185">Reference proteome</keyword>
<dbReference type="Proteomes" id="UP001154078">
    <property type="component" value="Chromosome 2"/>
</dbReference>
<dbReference type="EMBL" id="OV121133">
    <property type="protein sequence ID" value="CAH0550273.1"/>
    <property type="molecule type" value="Genomic_DNA"/>
</dbReference>
<feature type="compositionally biased region" description="Acidic residues" evidence="1">
    <location>
        <begin position="26"/>
        <end position="39"/>
    </location>
</feature>
<feature type="compositionally biased region" description="Low complexity" evidence="1">
    <location>
        <begin position="47"/>
        <end position="64"/>
    </location>
</feature>
<proteinExistence type="predicted"/>
<evidence type="ECO:0000313" key="2">
    <source>
        <dbReference type="EMBL" id="CAH0550273.1"/>
    </source>
</evidence>
<sequence>MNKIIDTTTIPESWKLSKVAPALSQEDNEAAIPPEEDEGGTQQADLTTTSTSTATTPPRPETTTIINAPNSIEILQIYVPAGQSNAVKLIWGHNTDQQFNFTYGIHYGIEEEELSSIANIYPENLLLTMLPKIYLSIRELALPKILKARKESKCSRLRELKLPQLNTEALHFYELIHWATEKCHTQAVERCVKLVITSILNLQSRFVNRKQEMVSSEQELKSENNYQILIPNVNAKNTTNELNALIDNLEYCTMYHFAISANSENKINHNDIRSIVTEINRENPPVDFQVDFQPGEQPCLLIRWSSSCANYMEPISYNDRNHCSDCRDLGLHPYRIQLTQELNPNDHLFRRRFAKRWIASYLANRKQIVEITKNNCKYLSNAVDVKIGIPQADDTNLVVASKNVNSVTSKSNRFIRQDRDWFTKNRLILNEQKTNCILFKTKMFSIITPVNVNLNNNVLNISANTKFLGLYIDENLDWCKHIQELNKKLNSVHLNLDLNVIKTVYFAYFQSVLRFGIIFWGQCKDIQAIFVAQKNCLRTMLGFKYGESLRGQFKKHKILTVTAVYVFKILMFIDLRLNSERTRALKYPRLRLTIFEKGCFYACIVMYNKLPSYIQSVSKLPVLRALPWNI</sequence>
<gene>
    <name evidence="2" type="ORF">MELIAE_LOCUS3132</name>
</gene>
<organism evidence="2 3">
    <name type="scientific">Brassicogethes aeneus</name>
    <name type="common">Rape pollen beetle</name>
    <name type="synonym">Meligethes aeneus</name>
    <dbReference type="NCBI Taxonomy" id="1431903"/>
    <lineage>
        <taxon>Eukaryota</taxon>
        <taxon>Metazoa</taxon>
        <taxon>Ecdysozoa</taxon>
        <taxon>Arthropoda</taxon>
        <taxon>Hexapoda</taxon>
        <taxon>Insecta</taxon>
        <taxon>Pterygota</taxon>
        <taxon>Neoptera</taxon>
        <taxon>Endopterygota</taxon>
        <taxon>Coleoptera</taxon>
        <taxon>Polyphaga</taxon>
        <taxon>Cucujiformia</taxon>
        <taxon>Nitidulidae</taxon>
        <taxon>Meligethinae</taxon>
        <taxon>Brassicogethes</taxon>
    </lineage>
</organism>
<evidence type="ECO:0000256" key="1">
    <source>
        <dbReference type="SAM" id="MobiDB-lite"/>
    </source>
</evidence>
<dbReference type="PANTHER" id="PTHR46409:SF1">
    <property type="entry name" value="HTH PSQ-TYPE DOMAIN-CONTAINING PROTEIN"/>
    <property type="match status" value="1"/>
</dbReference>
<evidence type="ECO:0000313" key="3">
    <source>
        <dbReference type="Proteomes" id="UP001154078"/>
    </source>
</evidence>
<protein>
    <submittedName>
        <fullName evidence="2">Uncharacterized protein</fullName>
    </submittedName>
</protein>
<dbReference type="AlphaFoldDB" id="A0A9P0FCH8"/>
<dbReference type="OrthoDB" id="6772852at2759"/>
<feature type="region of interest" description="Disordered" evidence="1">
    <location>
        <begin position="21"/>
        <end position="64"/>
    </location>
</feature>
<reference evidence="2" key="1">
    <citation type="submission" date="2021-12" db="EMBL/GenBank/DDBJ databases">
        <authorList>
            <person name="King R."/>
        </authorList>
    </citation>
    <scope>NUCLEOTIDE SEQUENCE</scope>
</reference>
<dbReference type="PANTHER" id="PTHR46409">
    <property type="entry name" value="HTH PSQ-TYPE DOMAIN-CONTAINING PROTEIN"/>
    <property type="match status" value="1"/>
</dbReference>
<accession>A0A9P0FCH8</accession>